<evidence type="ECO:0000313" key="4">
    <source>
        <dbReference type="Proteomes" id="UP001174050"/>
    </source>
</evidence>
<accession>A0ABT7YZG3</accession>
<feature type="domain" description="Amidohydrolase-related" evidence="2">
    <location>
        <begin position="39"/>
        <end position="319"/>
    </location>
</feature>
<name>A0ABT7YZG3_9ACTN</name>
<comment type="caution">
    <text evidence="3">The sequence shown here is derived from an EMBL/GenBank/DDBJ whole genome shotgun (WGS) entry which is preliminary data.</text>
</comment>
<reference evidence="3" key="1">
    <citation type="submission" date="2023-06" db="EMBL/GenBank/DDBJ databases">
        <title>WGS-Sequencing of Streptomyces ficellus isolate 21 collected from sand in Gara Djebilet Iron Mine in Algeria.</title>
        <authorList>
            <person name="Zegers G.P."/>
            <person name="Gomez A."/>
            <person name="Gueddou A."/>
            <person name="Zahara A.F."/>
            <person name="Worth M."/>
            <person name="Sevigny J.L."/>
            <person name="Tisa L."/>
        </authorList>
    </citation>
    <scope>NUCLEOTIDE SEQUENCE</scope>
    <source>
        <strain evidence="3">AS11</strain>
    </source>
</reference>
<dbReference type="RefSeq" id="WP_290109396.1">
    <property type="nucleotide sequence ID" value="NZ_JAUEPL010000001.1"/>
</dbReference>
<dbReference type="EMBL" id="JAUEPL010000001">
    <property type="protein sequence ID" value="MDN3292612.1"/>
    <property type="molecule type" value="Genomic_DNA"/>
</dbReference>
<dbReference type="PANTHER" id="PTHR21240">
    <property type="entry name" value="2-AMINO-3-CARBOXYLMUCONATE-6-SEMIALDEHYDE DECARBOXYLASE"/>
    <property type="match status" value="1"/>
</dbReference>
<dbReference type="InterPro" id="IPR032465">
    <property type="entry name" value="ACMSD"/>
</dbReference>
<dbReference type="PANTHER" id="PTHR21240:SF30">
    <property type="entry name" value="AMIDOHYDROLASE-RELATED DOMAIN-CONTAINING PROTEIN-RELATED"/>
    <property type="match status" value="1"/>
</dbReference>
<evidence type="ECO:0000259" key="2">
    <source>
        <dbReference type="Pfam" id="PF04909"/>
    </source>
</evidence>
<keyword evidence="1" id="KW-0456">Lyase</keyword>
<dbReference type="Gene3D" id="3.20.20.140">
    <property type="entry name" value="Metal-dependent hydrolases"/>
    <property type="match status" value="1"/>
</dbReference>
<dbReference type="SUPFAM" id="SSF51556">
    <property type="entry name" value="Metallo-dependent hydrolases"/>
    <property type="match status" value="1"/>
</dbReference>
<dbReference type="Proteomes" id="UP001174050">
    <property type="component" value="Unassembled WGS sequence"/>
</dbReference>
<dbReference type="InterPro" id="IPR006680">
    <property type="entry name" value="Amidohydro-rel"/>
</dbReference>
<dbReference type="Pfam" id="PF04909">
    <property type="entry name" value="Amidohydro_2"/>
    <property type="match status" value="1"/>
</dbReference>
<protein>
    <submittedName>
        <fullName evidence="3">Amidohydrolase family protein</fullName>
    </submittedName>
</protein>
<organism evidence="3 4">
    <name type="scientific">Streptomyces ficellus</name>
    <dbReference type="NCBI Taxonomy" id="1977088"/>
    <lineage>
        <taxon>Bacteria</taxon>
        <taxon>Bacillati</taxon>
        <taxon>Actinomycetota</taxon>
        <taxon>Actinomycetes</taxon>
        <taxon>Kitasatosporales</taxon>
        <taxon>Streptomycetaceae</taxon>
        <taxon>Streptomyces</taxon>
    </lineage>
</organism>
<proteinExistence type="predicted"/>
<keyword evidence="4" id="KW-1185">Reference proteome</keyword>
<evidence type="ECO:0000256" key="1">
    <source>
        <dbReference type="ARBA" id="ARBA00023239"/>
    </source>
</evidence>
<dbReference type="InterPro" id="IPR032466">
    <property type="entry name" value="Metal_Hydrolase"/>
</dbReference>
<gene>
    <name evidence="3" type="ORF">QWM81_00840</name>
</gene>
<evidence type="ECO:0000313" key="3">
    <source>
        <dbReference type="EMBL" id="MDN3292612.1"/>
    </source>
</evidence>
<sequence length="319" mass="35350">MKKIAIEEHFTTAALAHYSLPAAALFDPPQWDAAMRGLLDFADVRLPQMDELGIDMEVLSLTAPGIQAETDTSVAVKRAAEANDFLAEIARKHPTRFSGFAALALQDPEGAAAELERAVTQLGLRGALINGHTQGEYLDADRFRPVWERAEALGVPIYLHPASSYDVWHNLRGHEELIGPMWSWGVETATHALRIIFGGVFDRFPDATLVLGHMGEGLPGHLWRLDSRWGFLNQRGIRLARPRPSDYIRDNIMITTSGVCAHAPLLGSLLALGADRIMFSTDYPLESNHEAVHFIETAPISERDRAKICHLNAERLLRL</sequence>